<evidence type="ECO:0000256" key="1">
    <source>
        <dbReference type="ARBA" id="ARBA00000085"/>
    </source>
</evidence>
<dbReference type="Gene3D" id="3.30.565.10">
    <property type="entry name" value="Histidine kinase-like ATPase, C-terminal domain"/>
    <property type="match status" value="1"/>
</dbReference>
<dbReference type="InterPro" id="IPR019734">
    <property type="entry name" value="TPR_rpt"/>
</dbReference>
<accession>A0A316H7Z2</accession>
<dbReference type="PANTHER" id="PTHR41523">
    <property type="entry name" value="TWO-COMPONENT SYSTEM SENSOR PROTEIN"/>
    <property type="match status" value="1"/>
</dbReference>
<keyword evidence="5" id="KW-0547">Nucleotide-binding</keyword>
<sequence>MFALRGYLMMPTKFDYLKRVLTCNQQKKGFKLLCGTLLLLFTGICALAQNTTSSLAVKLEDETEAFSLLKKAAGMPEDTNRVNLLIKAAHIYWHQRTADNHGVDSCYLYAKQAYALSLKINYVTGRSEAAFLLCKVYTKKNTVEPALILARKAYGELRARLLLSIAEHYAFDFEPGQKEFVLAVPLIDEARRTARASRSDLWQDECSILTGKYQLKLGNVSNAKAAFMEVVNAAHRQKNYAREANGWSMLGNRMPEDDSTFRNNIYYHEQAVKYYLLAGQKKDAAYSLRDLAIVNGNYNQSDSSEQQLLRCVSLLKSVNERISIMTYTTLADFYRINGKYDKALAYAFEALNVKNDNQLNKLNTYIVLGRIYHLLKSYPEALKYYTIVFNYARGKNWPYQYSLATDIAHVTAESGEPQKALNFLSGFNKTSPPVLANFKQLVAATFADIYNQIGDYKKAESFYLKMLSYNAAVIAENKKNLDRINTTLSGAAGYYTIGKFYIQRKEYKKAKGYLLQSLQSQQYIDAEQKIDTDHLLFKADSALGNYLSAIRHFERQKTLYDSVNSVAKSRQISELNLKYETAKRLKDIKDLQNNQLIQKAKLQRADFIRNIILGGAVMFLLLALLAYNGYRSKKKANVKITAQREEIRLQYQTLQQLLAEKDNFIKEKDWLLKEIHHRVKNNLQIVMSLLSTQSAYLQNDDAIEAILESENRVQSIALIHQKLYNSDNLASISMPDYTADLILQLSRAFDTPARKIKILYNIEDIFIDLSQAVPLGLVLNEAITNSIKYAFGPAGGEISVTFKRTNPGLALLSVADNGKGLPPDFNISSTNSLGMEMMQGLSKQLKGTIRIETRSGTLIQMEFELMPTLQKFVSA</sequence>
<dbReference type="InterPro" id="IPR011495">
    <property type="entry name" value="Sig_transdc_His_kin_sub2_dim/P"/>
</dbReference>
<keyword evidence="9" id="KW-0472">Membrane</keyword>
<keyword evidence="12" id="KW-1185">Reference proteome</keyword>
<dbReference type="PROSITE" id="PS50109">
    <property type="entry name" value="HIS_KIN"/>
    <property type="match status" value="1"/>
</dbReference>
<dbReference type="SUPFAM" id="SSF48452">
    <property type="entry name" value="TPR-like"/>
    <property type="match status" value="2"/>
</dbReference>
<comment type="catalytic activity">
    <reaction evidence="1">
        <text>ATP + protein L-histidine = ADP + protein N-phospho-L-histidine.</text>
        <dbReference type="EC" id="2.7.13.3"/>
    </reaction>
</comment>
<dbReference type="AlphaFoldDB" id="A0A316H7Z2"/>
<proteinExistence type="predicted"/>
<dbReference type="Pfam" id="PF02518">
    <property type="entry name" value="HATPase_c"/>
    <property type="match status" value="1"/>
</dbReference>
<evidence type="ECO:0000256" key="4">
    <source>
        <dbReference type="ARBA" id="ARBA00022679"/>
    </source>
</evidence>
<evidence type="ECO:0000256" key="3">
    <source>
        <dbReference type="ARBA" id="ARBA00022553"/>
    </source>
</evidence>
<feature type="domain" description="Histidine kinase" evidence="10">
    <location>
        <begin position="674"/>
        <end position="867"/>
    </location>
</feature>
<keyword evidence="3" id="KW-0597">Phosphoprotein</keyword>
<keyword evidence="9" id="KW-0812">Transmembrane</keyword>
<dbReference type="Proteomes" id="UP000245678">
    <property type="component" value="Unassembled WGS sequence"/>
</dbReference>
<dbReference type="Pfam" id="PF13181">
    <property type="entry name" value="TPR_8"/>
    <property type="match status" value="1"/>
</dbReference>
<dbReference type="Pfam" id="PF07568">
    <property type="entry name" value="HisKA_2"/>
    <property type="match status" value="1"/>
</dbReference>
<organism evidence="11 12">
    <name type="scientific">Mucilaginibacter oryzae</name>
    <dbReference type="NCBI Taxonomy" id="468058"/>
    <lineage>
        <taxon>Bacteria</taxon>
        <taxon>Pseudomonadati</taxon>
        <taxon>Bacteroidota</taxon>
        <taxon>Sphingobacteriia</taxon>
        <taxon>Sphingobacteriales</taxon>
        <taxon>Sphingobacteriaceae</taxon>
        <taxon>Mucilaginibacter</taxon>
    </lineage>
</organism>
<comment type="caution">
    <text evidence="11">The sequence shown here is derived from an EMBL/GenBank/DDBJ whole genome shotgun (WGS) entry which is preliminary data.</text>
</comment>
<keyword evidence="4" id="KW-0808">Transferase</keyword>
<dbReference type="SMART" id="SM00387">
    <property type="entry name" value="HATPase_c"/>
    <property type="match status" value="1"/>
</dbReference>
<dbReference type="InterPro" id="IPR005467">
    <property type="entry name" value="His_kinase_dom"/>
</dbReference>
<dbReference type="InterPro" id="IPR036890">
    <property type="entry name" value="HATPase_C_sf"/>
</dbReference>
<dbReference type="SMART" id="SM00028">
    <property type="entry name" value="TPR"/>
    <property type="match status" value="3"/>
</dbReference>
<feature type="transmembrane region" description="Helical" evidence="9">
    <location>
        <begin position="607"/>
        <end position="627"/>
    </location>
</feature>
<feature type="repeat" description="TPR" evidence="8">
    <location>
        <begin position="324"/>
        <end position="357"/>
    </location>
</feature>
<dbReference type="InterPro" id="IPR011990">
    <property type="entry name" value="TPR-like_helical_dom_sf"/>
</dbReference>
<gene>
    <name evidence="11" type="ORF">LX99_03473</name>
</gene>
<evidence type="ECO:0000256" key="6">
    <source>
        <dbReference type="ARBA" id="ARBA00022777"/>
    </source>
</evidence>
<dbReference type="GO" id="GO:0004673">
    <property type="term" value="F:protein histidine kinase activity"/>
    <property type="evidence" value="ECO:0007669"/>
    <property type="project" value="UniProtKB-EC"/>
</dbReference>
<reference evidence="11 12" key="1">
    <citation type="submission" date="2018-05" db="EMBL/GenBank/DDBJ databases">
        <title>Genomic Encyclopedia of Archaeal and Bacterial Type Strains, Phase II (KMG-II): from individual species to whole genera.</title>
        <authorList>
            <person name="Goeker M."/>
        </authorList>
    </citation>
    <scope>NUCLEOTIDE SEQUENCE [LARGE SCALE GENOMIC DNA]</scope>
    <source>
        <strain evidence="11 12">DSM 19975</strain>
    </source>
</reference>
<evidence type="ECO:0000256" key="5">
    <source>
        <dbReference type="ARBA" id="ARBA00022741"/>
    </source>
</evidence>
<dbReference type="GO" id="GO:0005524">
    <property type="term" value="F:ATP binding"/>
    <property type="evidence" value="ECO:0007669"/>
    <property type="project" value="UniProtKB-KW"/>
</dbReference>
<evidence type="ECO:0000313" key="11">
    <source>
        <dbReference type="EMBL" id="PWK76606.1"/>
    </source>
</evidence>
<evidence type="ECO:0000256" key="9">
    <source>
        <dbReference type="SAM" id="Phobius"/>
    </source>
</evidence>
<keyword evidence="9" id="KW-1133">Transmembrane helix</keyword>
<dbReference type="Gene3D" id="3.30.450.20">
    <property type="entry name" value="PAS domain"/>
    <property type="match status" value="1"/>
</dbReference>
<protein>
    <recommendedName>
        <fullName evidence="2">histidine kinase</fullName>
        <ecNumber evidence="2">2.7.13.3</ecNumber>
    </recommendedName>
</protein>
<dbReference type="EMBL" id="QGHA01000006">
    <property type="protein sequence ID" value="PWK76606.1"/>
    <property type="molecule type" value="Genomic_DNA"/>
</dbReference>
<dbReference type="PROSITE" id="PS50005">
    <property type="entry name" value="TPR"/>
    <property type="match status" value="1"/>
</dbReference>
<evidence type="ECO:0000256" key="7">
    <source>
        <dbReference type="ARBA" id="ARBA00022840"/>
    </source>
</evidence>
<dbReference type="InterPro" id="IPR003594">
    <property type="entry name" value="HATPase_dom"/>
</dbReference>
<dbReference type="EC" id="2.7.13.3" evidence="2"/>
<dbReference type="SUPFAM" id="SSF55874">
    <property type="entry name" value="ATPase domain of HSP90 chaperone/DNA topoisomerase II/histidine kinase"/>
    <property type="match status" value="1"/>
</dbReference>
<keyword evidence="7" id="KW-0067">ATP-binding</keyword>
<evidence type="ECO:0000259" key="10">
    <source>
        <dbReference type="PROSITE" id="PS50109"/>
    </source>
</evidence>
<evidence type="ECO:0000256" key="8">
    <source>
        <dbReference type="PROSITE-ProRule" id="PRU00339"/>
    </source>
</evidence>
<dbReference type="Gene3D" id="1.25.40.10">
    <property type="entry name" value="Tetratricopeptide repeat domain"/>
    <property type="match status" value="2"/>
</dbReference>
<dbReference type="Pfam" id="PF13424">
    <property type="entry name" value="TPR_12"/>
    <property type="match status" value="1"/>
</dbReference>
<evidence type="ECO:0000256" key="2">
    <source>
        <dbReference type="ARBA" id="ARBA00012438"/>
    </source>
</evidence>
<dbReference type="PANTHER" id="PTHR41523:SF8">
    <property type="entry name" value="ETHYLENE RESPONSE SENSOR PROTEIN"/>
    <property type="match status" value="1"/>
</dbReference>
<evidence type="ECO:0000313" key="12">
    <source>
        <dbReference type="Proteomes" id="UP000245678"/>
    </source>
</evidence>
<keyword evidence="6 11" id="KW-0418">Kinase</keyword>
<keyword evidence="8" id="KW-0802">TPR repeat</keyword>
<name>A0A316H7Z2_9SPHI</name>